<feature type="domain" description="Cadherin" evidence="13">
    <location>
        <begin position="128"/>
        <end position="235"/>
    </location>
</feature>
<dbReference type="SMART" id="SM00112">
    <property type="entry name" value="CA"/>
    <property type="match status" value="5"/>
</dbReference>
<evidence type="ECO:0000313" key="15">
    <source>
        <dbReference type="Proteomes" id="UP000288216"/>
    </source>
</evidence>
<evidence type="ECO:0000256" key="12">
    <source>
        <dbReference type="SAM" id="Phobius"/>
    </source>
</evidence>
<protein>
    <recommendedName>
        <fullName evidence="13">Cadherin domain-containing protein</fullName>
    </recommendedName>
</protein>
<evidence type="ECO:0000313" key="14">
    <source>
        <dbReference type="EMBL" id="GCB65945.1"/>
    </source>
</evidence>
<organism evidence="14 15">
    <name type="scientific">Scyliorhinus torazame</name>
    <name type="common">Cloudy catshark</name>
    <name type="synonym">Catulus torazame</name>
    <dbReference type="NCBI Taxonomy" id="75743"/>
    <lineage>
        <taxon>Eukaryota</taxon>
        <taxon>Metazoa</taxon>
        <taxon>Chordata</taxon>
        <taxon>Craniata</taxon>
        <taxon>Vertebrata</taxon>
        <taxon>Chondrichthyes</taxon>
        <taxon>Elasmobranchii</taxon>
        <taxon>Galeomorphii</taxon>
        <taxon>Galeoidea</taxon>
        <taxon>Carcharhiniformes</taxon>
        <taxon>Scyliorhinidae</taxon>
        <taxon>Scyliorhinus</taxon>
    </lineage>
</organism>
<dbReference type="InterPro" id="IPR002126">
    <property type="entry name" value="Cadherin-like_dom"/>
</dbReference>
<accession>A0A401NYL7</accession>
<evidence type="ECO:0000256" key="6">
    <source>
        <dbReference type="ARBA" id="ARBA00022837"/>
    </source>
</evidence>
<proteinExistence type="predicted"/>
<dbReference type="GO" id="GO:0005509">
    <property type="term" value="F:calcium ion binding"/>
    <property type="evidence" value="ECO:0007669"/>
    <property type="project" value="UniProtKB-UniRule"/>
</dbReference>
<keyword evidence="9 12" id="KW-0472">Membrane</keyword>
<keyword evidence="5" id="KW-0677">Repeat</keyword>
<dbReference type="Pfam" id="PF00028">
    <property type="entry name" value="Cadherin"/>
    <property type="match status" value="5"/>
</dbReference>
<comment type="subcellular location">
    <subcellularLocation>
        <location evidence="1">Cell membrane</location>
        <topology evidence="1">Single-pass type I membrane protein</topology>
    </subcellularLocation>
</comment>
<keyword evidence="10" id="KW-0325">Glycoprotein</keyword>
<dbReference type="SUPFAM" id="SSF49313">
    <property type="entry name" value="Cadherin-like"/>
    <property type="match status" value="5"/>
</dbReference>
<evidence type="ECO:0000256" key="10">
    <source>
        <dbReference type="ARBA" id="ARBA00023180"/>
    </source>
</evidence>
<dbReference type="Proteomes" id="UP000288216">
    <property type="component" value="Unassembled WGS sequence"/>
</dbReference>
<dbReference type="InterPro" id="IPR050174">
    <property type="entry name" value="Protocadherin/Cadherin-CA"/>
</dbReference>
<dbReference type="InterPro" id="IPR032455">
    <property type="entry name" value="Cadherin_C"/>
</dbReference>
<feature type="domain" description="Cadherin" evidence="13">
    <location>
        <begin position="236"/>
        <end position="340"/>
    </location>
</feature>
<dbReference type="PRINTS" id="PR00205">
    <property type="entry name" value="CADHERIN"/>
</dbReference>
<dbReference type="OrthoDB" id="6252479at2759"/>
<dbReference type="GO" id="GO:0005886">
    <property type="term" value="C:plasma membrane"/>
    <property type="evidence" value="ECO:0007669"/>
    <property type="project" value="UniProtKB-SubCell"/>
</dbReference>
<evidence type="ECO:0000256" key="8">
    <source>
        <dbReference type="ARBA" id="ARBA00022989"/>
    </source>
</evidence>
<name>A0A401NYL7_SCYTO</name>
<dbReference type="PANTHER" id="PTHR24028:SF236">
    <property type="entry name" value="PROTOCADHERIN GAMMA-C3"/>
    <property type="match status" value="1"/>
</dbReference>
<dbReference type="Pfam" id="PF16492">
    <property type="entry name" value="Cadherin_C_2"/>
    <property type="match status" value="1"/>
</dbReference>
<dbReference type="OMA" id="CNTSAMI"/>
<evidence type="ECO:0000256" key="3">
    <source>
        <dbReference type="ARBA" id="ARBA00022692"/>
    </source>
</evidence>
<keyword evidence="6 11" id="KW-0106">Calcium</keyword>
<feature type="transmembrane region" description="Helical" evidence="12">
    <location>
        <begin position="573"/>
        <end position="596"/>
    </location>
</feature>
<dbReference type="InterPro" id="IPR020894">
    <property type="entry name" value="Cadherin_CS"/>
</dbReference>
<dbReference type="FunFam" id="2.60.40.60:FF:000002">
    <property type="entry name" value="Protocadherin alpha 2"/>
    <property type="match status" value="1"/>
</dbReference>
<dbReference type="STRING" id="75743.A0A401NYL7"/>
<dbReference type="GO" id="GO:0007156">
    <property type="term" value="P:homophilic cell adhesion via plasma membrane adhesion molecules"/>
    <property type="evidence" value="ECO:0007669"/>
    <property type="project" value="InterPro"/>
</dbReference>
<dbReference type="FunFam" id="2.60.40.60:FF:000004">
    <property type="entry name" value="Protocadherin 1 gamma 2"/>
    <property type="match status" value="1"/>
</dbReference>
<evidence type="ECO:0000256" key="4">
    <source>
        <dbReference type="ARBA" id="ARBA00022729"/>
    </source>
</evidence>
<dbReference type="InterPro" id="IPR015919">
    <property type="entry name" value="Cadherin-like_sf"/>
</dbReference>
<dbReference type="FunFam" id="2.60.40.60:FF:000129">
    <property type="entry name" value="protocadherin alpha-C2 isoform X1"/>
    <property type="match status" value="1"/>
</dbReference>
<dbReference type="Gene3D" id="2.60.40.60">
    <property type="entry name" value="Cadherins"/>
    <property type="match status" value="5"/>
</dbReference>
<evidence type="ECO:0000256" key="5">
    <source>
        <dbReference type="ARBA" id="ARBA00022737"/>
    </source>
</evidence>
<gene>
    <name evidence="14" type="ORF">scyTo_0000507</name>
</gene>
<feature type="domain" description="Cadherin" evidence="13">
    <location>
        <begin position="19"/>
        <end position="127"/>
    </location>
</feature>
<evidence type="ECO:0000256" key="7">
    <source>
        <dbReference type="ARBA" id="ARBA00022889"/>
    </source>
</evidence>
<keyword evidence="3 12" id="KW-0812">Transmembrane</keyword>
<feature type="domain" description="Cadherin" evidence="13">
    <location>
        <begin position="341"/>
        <end position="448"/>
    </location>
</feature>
<dbReference type="AlphaFoldDB" id="A0A401NYL7"/>
<dbReference type="CDD" id="cd11304">
    <property type="entry name" value="Cadherin_repeat"/>
    <property type="match status" value="5"/>
</dbReference>
<evidence type="ECO:0000256" key="9">
    <source>
        <dbReference type="ARBA" id="ARBA00023136"/>
    </source>
</evidence>
<dbReference type="EMBL" id="BFAA01000095">
    <property type="protein sequence ID" value="GCB65945.1"/>
    <property type="molecule type" value="Genomic_DNA"/>
</dbReference>
<dbReference type="PANTHER" id="PTHR24028">
    <property type="entry name" value="CADHERIN-87A"/>
    <property type="match status" value="1"/>
</dbReference>
<keyword evidence="2" id="KW-1003">Cell membrane</keyword>
<reference evidence="14 15" key="1">
    <citation type="journal article" date="2018" name="Nat. Ecol. Evol.">
        <title>Shark genomes provide insights into elasmobranch evolution and the origin of vertebrates.</title>
        <authorList>
            <person name="Hara Y"/>
            <person name="Yamaguchi K"/>
            <person name="Onimaru K"/>
            <person name="Kadota M"/>
            <person name="Koyanagi M"/>
            <person name="Keeley SD"/>
            <person name="Tatsumi K"/>
            <person name="Tanaka K"/>
            <person name="Motone F"/>
            <person name="Kageyama Y"/>
            <person name="Nozu R"/>
            <person name="Adachi N"/>
            <person name="Nishimura O"/>
            <person name="Nakagawa R"/>
            <person name="Tanegashima C"/>
            <person name="Kiyatake I"/>
            <person name="Matsumoto R"/>
            <person name="Murakumo K"/>
            <person name="Nishida K"/>
            <person name="Terakita A"/>
            <person name="Kuratani S"/>
            <person name="Sato K"/>
            <person name="Hyodo S Kuraku.S."/>
        </authorList>
    </citation>
    <scope>NUCLEOTIDE SEQUENCE [LARGE SCALE GENOMIC DNA]</scope>
</reference>
<keyword evidence="7" id="KW-0130">Cell adhesion</keyword>
<dbReference type="FunFam" id="2.60.40.60:FF:000001">
    <property type="entry name" value="Protocadherin alpha 2"/>
    <property type="match status" value="1"/>
</dbReference>
<comment type="caution">
    <text evidence="14">The sequence shown here is derived from an EMBL/GenBank/DDBJ whole genome shotgun (WGS) entry which is preliminary data.</text>
</comment>
<keyword evidence="8 12" id="KW-1133">Transmembrane helix</keyword>
<sequence>MHRVAVEIRDINDNSPSFEKEEFSLEISELIATGTRFPVESAHDPDTGTNAIDTYQISPDEHFGLKVQTRSDGSKSAELILEKPLDREQQSRYQLVLTAMDGGIPHRSGTALIVITVLDSNDNPPLFDHEIYRTSVAENVALGTLVLKINAADLDEGTNAELSYSFTRNVPRRIREIFKLDPLTGDIVVQGALDFEESSVFELDVQAVDNAPPGGVGHAKVMIELIDVNDNAPKIEVTSVSSAIAEDAQPGTVIAVITVTDLDSEENGQIYCQVPVSIPFRLEKSLRNTFELVTRDILDRETTPQYNISISAWDGGSPPLSTRKTIMVSVSDINDNAPSFTQSLYNMYLMENNTPGASIFAVTALDSDMDQNGEVAYSILENRLQQGTGYVTINSKNGHIYSLRSFDYELLKHFQIKVQAHDAGSPPLSSTSTVNVIILDQNDNAPVIVSPVVWNSSASVDIMPHSVYAGQLVTKIIAIDADSGQNARLSYQLLEATDPSLFTVGLLSGEMRATRSCGDKDITTGRLVLLVKDNGQPSLSTTATISFTILSNVTEKSSERTYESKRSAYFSELIRHLIIILGSTSFLFLIIIIFLITLKFKQESNFVEATVCCYSRRNSTHSVNTRPAGNESLSSSGPGQADRFGYTVCITPESSKSDFLFLKRCHPTLPFTEVNICNTSAMI</sequence>
<evidence type="ECO:0000259" key="13">
    <source>
        <dbReference type="PROSITE" id="PS50268"/>
    </source>
</evidence>
<keyword evidence="4" id="KW-0732">Signal</keyword>
<feature type="domain" description="Cadherin" evidence="13">
    <location>
        <begin position="470"/>
        <end position="551"/>
    </location>
</feature>
<keyword evidence="15" id="KW-1185">Reference proteome</keyword>
<evidence type="ECO:0000256" key="2">
    <source>
        <dbReference type="ARBA" id="ARBA00022475"/>
    </source>
</evidence>
<evidence type="ECO:0000256" key="1">
    <source>
        <dbReference type="ARBA" id="ARBA00004251"/>
    </source>
</evidence>
<evidence type="ECO:0000256" key="11">
    <source>
        <dbReference type="PROSITE-ProRule" id="PRU00043"/>
    </source>
</evidence>
<dbReference type="PROSITE" id="PS50268">
    <property type="entry name" value="CADHERIN_2"/>
    <property type="match status" value="5"/>
</dbReference>
<dbReference type="PROSITE" id="PS00232">
    <property type="entry name" value="CADHERIN_1"/>
    <property type="match status" value="3"/>
</dbReference>
<dbReference type="FunFam" id="2.60.40.60:FF:000018">
    <property type="entry name" value="Protocadherin gamma c3"/>
    <property type="match status" value="1"/>
</dbReference>